<sequence>MTSKSNNSELIMVLNSGITSLSTSVMKNGFLKTFPLLTHLNKMVMLKGKKRTLIEAARTMLSGSVFSKQYWTGAVATAFYTQNRSTIVKRHLKTPYEIFRKRIPNINFLHGFGCPVYIHNHKDHLEKFDEKADDVDDINIAETERYPPDEYLHPYEPSQRKNRVRPRICAFCADFDNVQWRNERWSCDLTVYQKACAEYEAQYNHDFTLEPC</sequence>
<proteinExistence type="predicted"/>
<gene>
    <name evidence="1" type="ORF">Tco_0820809</name>
</gene>
<dbReference type="InterPro" id="IPR039537">
    <property type="entry name" value="Retrotran_Ty1/copia-like"/>
</dbReference>
<organism evidence="1 2">
    <name type="scientific">Tanacetum coccineum</name>
    <dbReference type="NCBI Taxonomy" id="301880"/>
    <lineage>
        <taxon>Eukaryota</taxon>
        <taxon>Viridiplantae</taxon>
        <taxon>Streptophyta</taxon>
        <taxon>Embryophyta</taxon>
        <taxon>Tracheophyta</taxon>
        <taxon>Spermatophyta</taxon>
        <taxon>Magnoliopsida</taxon>
        <taxon>eudicotyledons</taxon>
        <taxon>Gunneridae</taxon>
        <taxon>Pentapetalae</taxon>
        <taxon>asterids</taxon>
        <taxon>campanulids</taxon>
        <taxon>Asterales</taxon>
        <taxon>Asteraceae</taxon>
        <taxon>Asteroideae</taxon>
        <taxon>Anthemideae</taxon>
        <taxon>Anthemidinae</taxon>
        <taxon>Tanacetum</taxon>
    </lineage>
</organism>
<evidence type="ECO:0000313" key="2">
    <source>
        <dbReference type="Proteomes" id="UP001151760"/>
    </source>
</evidence>
<dbReference type="Proteomes" id="UP001151760">
    <property type="component" value="Unassembled WGS sequence"/>
</dbReference>
<dbReference type="PANTHER" id="PTHR42648">
    <property type="entry name" value="TRANSPOSASE, PUTATIVE-RELATED"/>
    <property type="match status" value="1"/>
</dbReference>
<dbReference type="EMBL" id="BQNB010012133">
    <property type="protein sequence ID" value="GJS99639.1"/>
    <property type="molecule type" value="Genomic_DNA"/>
</dbReference>
<protein>
    <submittedName>
        <fullName evidence="1">Retrovirus-related pol polyprotein from transposon TNT 1-94</fullName>
    </submittedName>
</protein>
<comment type="caution">
    <text evidence="1">The sequence shown here is derived from an EMBL/GenBank/DDBJ whole genome shotgun (WGS) entry which is preliminary data.</text>
</comment>
<reference evidence="1" key="1">
    <citation type="journal article" date="2022" name="Int. J. Mol. Sci.">
        <title>Draft Genome of Tanacetum Coccineum: Genomic Comparison of Closely Related Tanacetum-Family Plants.</title>
        <authorList>
            <person name="Yamashiro T."/>
            <person name="Shiraishi A."/>
            <person name="Nakayama K."/>
            <person name="Satake H."/>
        </authorList>
    </citation>
    <scope>NUCLEOTIDE SEQUENCE</scope>
</reference>
<reference evidence="1" key="2">
    <citation type="submission" date="2022-01" db="EMBL/GenBank/DDBJ databases">
        <authorList>
            <person name="Yamashiro T."/>
            <person name="Shiraishi A."/>
            <person name="Satake H."/>
            <person name="Nakayama K."/>
        </authorList>
    </citation>
    <scope>NUCLEOTIDE SEQUENCE</scope>
</reference>
<keyword evidence="2" id="KW-1185">Reference proteome</keyword>
<dbReference type="PANTHER" id="PTHR42648:SF32">
    <property type="entry name" value="RIBONUCLEASE H-LIKE DOMAIN, GAG-PRE-INTEGRASE DOMAIN PROTEIN-RELATED"/>
    <property type="match status" value="1"/>
</dbReference>
<accession>A0ABQ5AAH1</accession>
<name>A0ABQ5AAH1_9ASTR</name>
<evidence type="ECO:0000313" key="1">
    <source>
        <dbReference type="EMBL" id="GJS99639.1"/>
    </source>
</evidence>